<evidence type="ECO:0000313" key="2">
    <source>
        <dbReference type="Proteomes" id="UP000253250"/>
    </source>
</evidence>
<organism evidence="1 2">
    <name type="scientific">Acidiferrobacter thiooxydans</name>
    <dbReference type="NCBI Taxonomy" id="163359"/>
    <lineage>
        <taxon>Bacteria</taxon>
        <taxon>Pseudomonadati</taxon>
        <taxon>Pseudomonadota</taxon>
        <taxon>Gammaproteobacteria</taxon>
        <taxon>Acidiferrobacterales</taxon>
        <taxon>Acidiferrobacteraceae</taxon>
        <taxon>Acidiferrobacter</taxon>
    </lineage>
</organism>
<comment type="caution">
    <text evidence="1">The sequence shown here is derived from an EMBL/GenBank/DDBJ whole genome shotgun (WGS) entry which is preliminary data.</text>
</comment>
<dbReference type="AlphaFoldDB" id="A0A1C2FY48"/>
<proteinExistence type="predicted"/>
<evidence type="ECO:0000313" key="1">
    <source>
        <dbReference type="EMBL" id="RCN58486.1"/>
    </source>
</evidence>
<reference evidence="1 2" key="1">
    <citation type="submission" date="2018-02" db="EMBL/GenBank/DDBJ databases">
        <title>Insights into the biology of acidophilic members of the Acidiferrobacteraceae family derived from comparative genomic analyses.</title>
        <authorList>
            <person name="Issotta F."/>
            <person name="Thyssen C."/>
            <person name="Mena C."/>
            <person name="Moya A."/>
            <person name="Bellenberg S."/>
            <person name="Sproer C."/>
            <person name="Covarrubias P.C."/>
            <person name="Sand W."/>
            <person name="Quatrini R."/>
            <person name="Vera M."/>
        </authorList>
    </citation>
    <scope>NUCLEOTIDE SEQUENCE [LARGE SCALE GENOMIC DNA]</scope>
    <source>
        <strain evidence="2">m-1</strain>
    </source>
</reference>
<dbReference type="OrthoDB" id="6120894at2"/>
<accession>A0A1C2FY48</accession>
<dbReference type="Proteomes" id="UP000253250">
    <property type="component" value="Unassembled WGS sequence"/>
</dbReference>
<protein>
    <submittedName>
        <fullName evidence="1">TIGR02449 family protein</fullName>
    </submittedName>
</protein>
<gene>
    <name evidence="1" type="ORF">C4900_01440</name>
</gene>
<dbReference type="STRING" id="163359.A9R16_03585"/>
<keyword evidence="2" id="KW-1185">Reference proteome</keyword>
<dbReference type="RefSeq" id="WP_065971948.1">
    <property type="nucleotide sequence ID" value="NZ_CP080624.1"/>
</dbReference>
<sequence length="76" mass="8817">MSGESPPDADALARLERRIEDLVAVCRRLQEDNANWRARHQALSAEYVRLNERTRVARSRVEEMIGRVAALTREER</sequence>
<name>A0A1C2FY48_9GAMM</name>
<dbReference type="EMBL" id="PSYR01000001">
    <property type="protein sequence ID" value="RCN58486.1"/>
    <property type="molecule type" value="Genomic_DNA"/>
</dbReference>